<evidence type="ECO:0000313" key="3">
    <source>
        <dbReference type="EMBL" id="RAW09832.1"/>
    </source>
</evidence>
<dbReference type="Pfam" id="PF14502">
    <property type="entry name" value="HTH_41"/>
    <property type="match status" value="1"/>
</dbReference>
<name>A0A329QEX6_9ACTN</name>
<accession>A0A329QEX6</accession>
<dbReference type="Proteomes" id="UP000250462">
    <property type="component" value="Unassembled WGS sequence"/>
</dbReference>
<protein>
    <recommendedName>
        <fullName evidence="5">GntR family transcriptional regulator</fullName>
    </recommendedName>
</protein>
<dbReference type="EMBL" id="QMIG01000034">
    <property type="protein sequence ID" value="RAW09832.1"/>
    <property type="molecule type" value="Genomic_DNA"/>
</dbReference>
<feature type="domain" description="YhfZ helix-turn-helix" evidence="1">
    <location>
        <begin position="29"/>
        <end position="72"/>
    </location>
</feature>
<reference evidence="3 4" key="1">
    <citation type="submission" date="2018-06" db="EMBL/GenBank/DDBJ databases">
        <title>Phytoactinopolyspora halophila sp. nov., a novel halophilic actinomycete isolated from a saline soil in China.</title>
        <authorList>
            <person name="Tang S.-K."/>
        </authorList>
    </citation>
    <scope>NUCLEOTIDE SEQUENCE [LARGE SCALE GENOMIC DNA]</scope>
    <source>
        <strain evidence="3 4">YIM 96934</strain>
    </source>
</reference>
<dbReference type="SUPFAM" id="SSF53850">
    <property type="entry name" value="Periplasmic binding protein-like II"/>
    <property type="match status" value="1"/>
</dbReference>
<gene>
    <name evidence="3" type="ORF">DPM12_20015</name>
</gene>
<evidence type="ECO:0000259" key="2">
    <source>
        <dbReference type="Pfam" id="PF14503"/>
    </source>
</evidence>
<feature type="domain" description="Uncharacterised protein YhfZ C-terminal" evidence="2">
    <location>
        <begin position="82"/>
        <end position="309"/>
    </location>
</feature>
<sequence length="323" mass="35240">MLDPTDIEPQPALQRVLRAMAVDAIGVEVGGRLRTSSQYQRELGVGAGTVQKALGVLVSSGALAVASRGHQGRQVVDRNVGRLWALSGARALRWLLPPLGPLECYGLAEAIADEQRRLQVPMELWYRRGAARRAEAVISGEADVTVMSWGAARSLQESMADGLDITDLGPDTYYAEGSILVLHRAGEELPTSPTRTRVGVDHSSYDHVTFTEAEFPPTEGYEYVECDFPHMPVAVAEGRVDVGIWHRMLLLIPLDLANVAHRPLQSPAARKAREELSRAVLVCEKSKPEVLAIPAAMDLSAVQHRQAELTGLDERSPELSELY</sequence>
<dbReference type="InterPro" id="IPR041444">
    <property type="entry name" value="HTH_41"/>
</dbReference>
<dbReference type="OrthoDB" id="147067at2"/>
<comment type="caution">
    <text evidence="3">The sequence shown here is derived from an EMBL/GenBank/DDBJ whole genome shotgun (WGS) entry which is preliminary data.</text>
</comment>
<dbReference type="Pfam" id="PF14503">
    <property type="entry name" value="YhfZ_C"/>
    <property type="match status" value="1"/>
</dbReference>
<evidence type="ECO:0000259" key="1">
    <source>
        <dbReference type="Pfam" id="PF14502"/>
    </source>
</evidence>
<proteinExistence type="predicted"/>
<organism evidence="3 4">
    <name type="scientific">Phytoactinopolyspora halophila</name>
    <dbReference type="NCBI Taxonomy" id="1981511"/>
    <lineage>
        <taxon>Bacteria</taxon>
        <taxon>Bacillati</taxon>
        <taxon>Actinomycetota</taxon>
        <taxon>Actinomycetes</taxon>
        <taxon>Jiangellales</taxon>
        <taxon>Jiangellaceae</taxon>
        <taxon>Phytoactinopolyspora</taxon>
    </lineage>
</organism>
<dbReference type="Gene3D" id="3.40.190.10">
    <property type="entry name" value="Periplasmic binding protein-like II"/>
    <property type="match status" value="2"/>
</dbReference>
<keyword evidence="4" id="KW-1185">Reference proteome</keyword>
<evidence type="ECO:0008006" key="5">
    <source>
        <dbReference type="Google" id="ProtNLM"/>
    </source>
</evidence>
<dbReference type="RefSeq" id="WP_112260133.1">
    <property type="nucleotide sequence ID" value="NZ_QMIG01000034.1"/>
</dbReference>
<dbReference type="AlphaFoldDB" id="A0A329QEX6"/>
<evidence type="ECO:0000313" key="4">
    <source>
        <dbReference type="Proteomes" id="UP000250462"/>
    </source>
</evidence>
<dbReference type="InterPro" id="IPR032791">
    <property type="entry name" value="YhfZ_C"/>
</dbReference>